<evidence type="ECO:0000313" key="7">
    <source>
        <dbReference type="Proteomes" id="UP000015100"/>
    </source>
</evidence>
<dbReference type="SUPFAM" id="SSF48403">
    <property type="entry name" value="Ankyrin repeat"/>
    <property type="match status" value="1"/>
</dbReference>
<proteinExistence type="predicted"/>
<dbReference type="PANTHER" id="PTHR24166">
    <property type="entry name" value="ROLLING PEBBLES, ISOFORM B"/>
    <property type="match status" value="1"/>
</dbReference>
<evidence type="ECO:0000313" key="6">
    <source>
        <dbReference type="EMBL" id="EPS40860.1"/>
    </source>
</evidence>
<dbReference type="Pfam" id="PF22939">
    <property type="entry name" value="WHD_GPIID"/>
    <property type="match status" value="1"/>
</dbReference>
<dbReference type="STRING" id="1284197.S8AD08"/>
<dbReference type="HOGENOM" id="CLU_402790_0_0_1"/>
<feature type="repeat" description="ANK" evidence="3">
    <location>
        <begin position="524"/>
        <end position="560"/>
    </location>
</feature>
<feature type="repeat" description="ANK" evidence="3">
    <location>
        <begin position="421"/>
        <end position="453"/>
    </location>
</feature>
<protein>
    <submittedName>
        <fullName evidence="6">Uncharacterized protein</fullName>
    </submittedName>
</protein>
<evidence type="ECO:0000259" key="4">
    <source>
        <dbReference type="Pfam" id="PF22939"/>
    </source>
</evidence>
<dbReference type="Proteomes" id="UP000015100">
    <property type="component" value="Unassembled WGS sequence"/>
</dbReference>
<dbReference type="OrthoDB" id="1577640at2759"/>
<evidence type="ECO:0000256" key="3">
    <source>
        <dbReference type="PROSITE-ProRule" id="PRU00023"/>
    </source>
</evidence>
<keyword evidence="1" id="KW-0677">Repeat</keyword>
<dbReference type="Gene3D" id="1.25.40.20">
    <property type="entry name" value="Ankyrin repeat-containing domain"/>
    <property type="match status" value="2"/>
</dbReference>
<keyword evidence="2 3" id="KW-0040">ANK repeat</keyword>
<feature type="repeat" description="ANK" evidence="3">
    <location>
        <begin position="387"/>
        <end position="416"/>
    </location>
</feature>
<dbReference type="SMART" id="SM00248">
    <property type="entry name" value="ANK"/>
    <property type="match status" value="7"/>
</dbReference>
<gene>
    <name evidence="6" type="ORF">H072_5261</name>
</gene>
<feature type="domain" description="Nephrocystin 3-like N-terminal" evidence="5">
    <location>
        <begin position="3"/>
        <end position="51"/>
    </location>
</feature>
<feature type="repeat" description="ANK" evidence="3">
    <location>
        <begin position="491"/>
        <end position="523"/>
    </location>
</feature>
<dbReference type="InterPro" id="IPR002110">
    <property type="entry name" value="Ankyrin_rpt"/>
</dbReference>
<feature type="repeat" description="ANK" evidence="3">
    <location>
        <begin position="561"/>
        <end position="593"/>
    </location>
</feature>
<dbReference type="Pfam" id="PF24883">
    <property type="entry name" value="NPHP3_N"/>
    <property type="match status" value="1"/>
</dbReference>
<evidence type="ECO:0000259" key="5">
    <source>
        <dbReference type="Pfam" id="PF24883"/>
    </source>
</evidence>
<keyword evidence="7" id="KW-1185">Reference proteome</keyword>
<dbReference type="OMA" id="ECRTRIT"/>
<dbReference type="InterPro" id="IPR050889">
    <property type="entry name" value="Dendritic_Spine_Reg/Scaffold"/>
</dbReference>
<dbReference type="InterPro" id="IPR054471">
    <property type="entry name" value="GPIID_WHD"/>
</dbReference>
<dbReference type="InterPro" id="IPR036770">
    <property type="entry name" value="Ankyrin_rpt-contain_sf"/>
</dbReference>
<dbReference type="AlphaFoldDB" id="S8AD08"/>
<dbReference type="PROSITE" id="PS50088">
    <property type="entry name" value="ANK_REPEAT"/>
    <property type="match status" value="5"/>
</dbReference>
<dbReference type="EMBL" id="AQGS01000272">
    <property type="protein sequence ID" value="EPS40860.1"/>
    <property type="molecule type" value="Genomic_DNA"/>
</dbReference>
<sequence length="683" mass="76446">MSKQFGEIWIVIDALDECRTRITTSADGVLAWIADVLKGDQCNIHILVTSRPENDIQCGITDFASPDSILPIEGSIIADDIKAYIHKRVRTGGGLKRWRFHPEVREEIENELIKKSSGIWAACQLDALETCLDYPSLIEALISLPETLGETYHRILRNIPKNCQQKATRILQFLTWSPNPLSIEEMIDAIAVDIEGEEYFNPKHRMPDHEEIISYCSNLVVLVPSKGRPFAPDRDFVEVRLAHLSVQEYLISAAHKYSLINSFQYDVANRSNAMVCLAYLLQFDHDIKLEKSKIEDNYPFTTYCMINWPKFAKAVENTDIPLQEMILKFLHNSNEIYYQSKKFTYPSYTWVPPLYFAARRGLLKTAENLINLGADINNPITYSLYGSALGAASYGGHYKTVELLLGHGAEINAENEDMRWECKTALQTACEGGDINMVSLLLDRGARINTRDGRSSLALEAAMVGGRGEIVELLLDRDTNVGVDADNKGYRYGVALIKASAAGEYEIAKLLLDRGANINYQDSTHGTALQAAAKNRRSVGIHKTIQLLLDHGADINAQSRNLGTALHIALGVGNYDVAELLLDRGADVNAPRGKHVDGIDVAFAKGLERARWRRTPVPYNNHDKITVSASEIWMRSMSRDPELARLKLLALRIAKIQGYLAGSACPETESRQRWWWPIDTVAA</sequence>
<evidence type="ECO:0000256" key="1">
    <source>
        <dbReference type="ARBA" id="ARBA00022737"/>
    </source>
</evidence>
<organism evidence="6 7">
    <name type="scientific">Dactylellina haptotyla (strain CBS 200.50)</name>
    <name type="common">Nematode-trapping fungus</name>
    <name type="synonym">Monacrosporium haptotylum</name>
    <dbReference type="NCBI Taxonomy" id="1284197"/>
    <lineage>
        <taxon>Eukaryota</taxon>
        <taxon>Fungi</taxon>
        <taxon>Dikarya</taxon>
        <taxon>Ascomycota</taxon>
        <taxon>Pezizomycotina</taxon>
        <taxon>Orbiliomycetes</taxon>
        <taxon>Orbiliales</taxon>
        <taxon>Orbiliaceae</taxon>
        <taxon>Dactylellina</taxon>
    </lineage>
</organism>
<reference evidence="6 7" key="1">
    <citation type="journal article" date="2013" name="PLoS Genet.">
        <title>Genomic mechanisms accounting for the adaptation to parasitism in nematode-trapping fungi.</title>
        <authorList>
            <person name="Meerupati T."/>
            <person name="Andersson K.M."/>
            <person name="Friman E."/>
            <person name="Kumar D."/>
            <person name="Tunlid A."/>
            <person name="Ahren D."/>
        </authorList>
    </citation>
    <scope>NUCLEOTIDE SEQUENCE [LARGE SCALE GENOMIC DNA]</scope>
    <source>
        <strain evidence="6 7">CBS 200.50</strain>
    </source>
</reference>
<feature type="domain" description="GPI inositol-deacylase winged helix" evidence="4">
    <location>
        <begin position="163"/>
        <end position="253"/>
    </location>
</feature>
<dbReference type="PANTHER" id="PTHR24166:SF48">
    <property type="entry name" value="PROTEIN VAPYRIN"/>
    <property type="match status" value="1"/>
</dbReference>
<dbReference type="Pfam" id="PF12796">
    <property type="entry name" value="Ank_2"/>
    <property type="match status" value="2"/>
</dbReference>
<dbReference type="InterPro" id="IPR056884">
    <property type="entry name" value="NPHP3-like_N"/>
</dbReference>
<accession>S8AD08</accession>
<evidence type="ECO:0000256" key="2">
    <source>
        <dbReference type="ARBA" id="ARBA00023043"/>
    </source>
</evidence>
<dbReference type="PROSITE" id="PS50297">
    <property type="entry name" value="ANK_REP_REGION"/>
    <property type="match status" value="3"/>
</dbReference>
<name>S8AD08_DACHA</name>
<dbReference type="eggNOG" id="KOG4369">
    <property type="taxonomic scope" value="Eukaryota"/>
</dbReference>
<reference evidence="7" key="2">
    <citation type="submission" date="2013-04" db="EMBL/GenBank/DDBJ databases">
        <title>Genomic mechanisms accounting for the adaptation to parasitism in nematode-trapping fungi.</title>
        <authorList>
            <person name="Ahren D.G."/>
        </authorList>
    </citation>
    <scope>NUCLEOTIDE SEQUENCE [LARGE SCALE GENOMIC DNA]</scope>
    <source>
        <strain evidence="7">CBS 200.50</strain>
    </source>
</reference>
<comment type="caution">
    <text evidence="6">The sequence shown here is derived from an EMBL/GenBank/DDBJ whole genome shotgun (WGS) entry which is preliminary data.</text>
</comment>